<feature type="signal peptide" evidence="1">
    <location>
        <begin position="1"/>
        <end position="21"/>
    </location>
</feature>
<dbReference type="EMBL" id="AP028912">
    <property type="protein sequence ID" value="BES93561.1"/>
    <property type="molecule type" value="Genomic_DNA"/>
</dbReference>
<dbReference type="Pfam" id="PF07841">
    <property type="entry name" value="DM4_12"/>
    <property type="match status" value="1"/>
</dbReference>
<dbReference type="Proteomes" id="UP001307889">
    <property type="component" value="Chromosome 4"/>
</dbReference>
<protein>
    <submittedName>
        <fullName evidence="2">DM4/DM12 family</fullName>
    </submittedName>
</protein>
<evidence type="ECO:0000313" key="2">
    <source>
        <dbReference type="EMBL" id="BES93561.1"/>
    </source>
</evidence>
<dbReference type="InterPro" id="IPR006631">
    <property type="entry name" value="DM4_12"/>
</dbReference>
<dbReference type="PANTHER" id="PTHR21398">
    <property type="entry name" value="AGAP007094-PA"/>
    <property type="match status" value="1"/>
</dbReference>
<evidence type="ECO:0000256" key="1">
    <source>
        <dbReference type="SAM" id="SignalP"/>
    </source>
</evidence>
<organism evidence="2 3">
    <name type="scientific">Nesidiocoris tenuis</name>
    <dbReference type="NCBI Taxonomy" id="355587"/>
    <lineage>
        <taxon>Eukaryota</taxon>
        <taxon>Metazoa</taxon>
        <taxon>Ecdysozoa</taxon>
        <taxon>Arthropoda</taxon>
        <taxon>Hexapoda</taxon>
        <taxon>Insecta</taxon>
        <taxon>Pterygota</taxon>
        <taxon>Neoptera</taxon>
        <taxon>Paraneoptera</taxon>
        <taxon>Hemiptera</taxon>
        <taxon>Heteroptera</taxon>
        <taxon>Panheteroptera</taxon>
        <taxon>Cimicomorpha</taxon>
        <taxon>Miridae</taxon>
        <taxon>Dicyphina</taxon>
        <taxon>Nesidiocoris</taxon>
    </lineage>
</organism>
<feature type="chain" id="PRO_5045784911" evidence="1">
    <location>
        <begin position="22"/>
        <end position="194"/>
    </location>
</feature>
<gene>
    <name evidence="2" type="ORF">NTJ_06370</name>
</gene>
<accession>A0ABN7AMW8</accession>
<keyword evidence="3" id="KW-1185">Reference proteome</keyword>
<proteinExistence type="predicted"/>
<sequence length="194" mass="21860">MKPTLMAWSNLVFIASLAAEAADFSTARDSDFTERVKRQLIWTYNSAIGMFLAFAVPVDIPDRDVLFSWNIEANYNLPTNLSIYDLSYPERSFSGINRSSTYSLIERRLDNLGMNGRQCLLRLICDIARTPISHNGLVGKLLEIIFLPSKSIEEEGLDDAIEAEKIGSEEPTECGQLFYKCPQSLIDVFSYVRG</sequence>
<dbReference type="PANTHER" id="PTHR21398:SF22">
    <property type="entry name" value="IP12060P-RELATED"/>
    <property type="match status" value="1"/>
</dbReference>
<reference evidence="2 3" key="1">
    <citation type="submission" date="2023-09" db="EMBL/GenBank/DDBJ databases">
        <title>Nesidiocoris tenuis whole genome shotgun sequence.</title>
        <authorList>
            <person name="Shibata T."/>
            <person name="Shimoda M."/>
            <person name="Kobayashi T."/>
            <person name="Uehara T."/>
        </authorList>
    </citation>
    <scope>NUCLEOTIDE SEQUENCE [LARGE SCALE GENOMIC DNA]</scope>
    <source>
        <strain evidence="2 3">Japan</strain>
    </source>
</reference>
<evidence type="ECO:0000313" key="3">
    <source>
        <dbReference type="Proteomes" id="UP001307889"/>
    </source>
</evidence>
<dbReference type="SMART" id="SM00718">
    <property type="entry name" value="DM4_12"/>
    <property type="match status" value="1"/>
</dbReference>
<name>A0ABN7AMW8_9HEMI</name>
<keyword evidence="1" id="KW-0732">Signal</keyword>